<keyword evidence="9" id="KW-1185">Reference proteome</keyword>
<evidence type="ECO:0000313" key="8">
    <source>
        <dbReference type="EMBL" id="KAJ8658794.1"/>
    </source>
</evidence>
<evidence type="ECO:0000256" key="2">
    <source>
        <dbReference type="ARBA" id="ARBA00022617"/>
    </source>
</evidence>
<keyword evidence="5 7" id="KW-0408">Iron</keyword>
<evidence type="ECO:0000256" key="5">
    <source>
        <dbReference type="ARBA" id="ARBA00023004"/>
    </source>
</evidence>
<proteinExistence type="inferred from homology"/>
<evidence type="ECO:0000256" key="1">
    <source>
        <dbReference type="ARBA" id="ARBA00010617"/>
    </source>
</evidence>
<keyword evidence="6" id="KW-0503">Monooxygenase</keyword>
<evidence type="ECO:0008006" key="10">
    <source>
        <dbReference type="Google" id="ProtNLM"/>
    </source>
</evidence>
<dbReference type="EMBL" id="JARTCD010000022">
    <property type="protein sequence ID" value="KAJ8658794.1"/>
    <property type="molecule type" value="Genomic_DNA"/>
</dbReference>
<dbReference type="GO" id="GO:0004497">
    <property type="term" value="F:monooxygenase activity"/>
    <property type="evidence" value="ECO:0007669"/>
    <property type="project" value="UniProtKB-KW"/>
</dbReference>
<dbReference type="AlphaFoldDB" id="A0AAD7V3V6"/>
<dbReference type="PANTHER" id="PTHR24291">
    <property type="entry name" value="CYTOCHROME P450 FAMILY 4"/>
    <property type="match status" value="1"/>
</dbReference>
<keyword evidence="4" id="KW-0560">Oxidoreductase</keyword>
<evidence type="ECO:0000256" key="7">
    <source>
        <dbReference type="PIRSR" id="PIRSR602401-1"/>
    </source>
</evidence>
<dbReference type="GO" id="GO:0016705">
    <property type="term" value="F:oxidoreductase activity, acting on paired donors, with incorporation or reduction of molecular oxygen"/>
    <property type="evidence" value="ECO:0007669"/>
    <property type="project" value="InterPro"/>
</dbReference>
<dbReference type="InterPro" id="IPR036396">
    <property type="entry name" value="Cyt_P450_sf"/>
</dbReference>
<dbReference type="RefSeq" id="XP_058343707.1">
    <property type="nucleotide sequence ID" value="XM_058485560.1"/>
</dbReference>
<accession>A0AAD7V3V6</accession>
<gene>
    <name evidence="8" type="ORF">O0I10_005520</name>
</gene>
<comment type="similarity">
    <text evidence="1">Belongs to the cytochrome P450 family.</text>
</comment>
<dbReference type="PANTHER" id="PTHR24291:SF50">
    <property type="entry name" value="BIFUNCTIONAL ALBAFLAVENONE MONOOXYGENASE_TERPENE SYNTHASE"/>
    <property type="match status" value="1"/>
</dbReference>
<dbReference type="InterPro" id="IPR050196">
    <property type="entry name" value="Cytochrome_P450_Monoox"/>
</dbReference>
<dbReference type="GeneID" id="83212932"/>
<dbReference type="PRINTS" id="PR00385">
    <property type="entry name" value="P450"/>
</dbReference>
<reference evidence="8 9" key="1">
    <citation type="submission" date="2023-03" db="EMBL/GenBank/DDBJ databases">
        <title>Genome sequence of Lichtheimia ornata CBS 291.66.</title>
        <authorList>
            <person name="Mohabir J.T."/>
            <person name="Shea T.P."/>
            <person name="Kurbessoian T."/>
            <person name="Berby B."/>
            <person name="Fontaine J."/>
            <person name="Livny J."/>
            <person name="Gnirke A."/>
            <person name="Stajich J.E."/>
            <person name="Cuomo C.A."/>
        </authorList>
    </citation>
    <scope>NUCLEOTIDE SEQUENCE [LARGE SCALE GENOMIC DNA]</scope>
    <source>
        <strain evidence="8">CBS 291.66</strain>
    </source>
</reference>
<sequence>MQLADAINIHLQGAREWIQESLVLYTSSSLFTRKNIAVAAISSGVGYAVVKCIIYRLYFHPLVNIPGPPIDWIPFLGNLRESYLAEPGVLEKKWTKKYGGVVRLHGSWNNPMIMVSDPQLLKHIYTHRVYDFVKHPGDVLILEAVLGRGLLLAEGDLHRHQRKWLTPAFTAQAVRELSPLFYVPSVQLITKWRQACQEGNTTTLDISHGITLVTLDVIGLGAFGKPFNSVKYDGTDMENELSTSYRILFDPNPSLTQFLSILIPSLRFLPTAQHRRFARAERTVTKKTMEIVTQAMANKEGHSRKNNLLGLMIEQKDMYTGGELSAVDLKNQCMTFLAAGHETTSSALSWCLWLLAQHQDIQDALREEVKPIFESINLEHAMFKNDDTPEQLDANLPAADIVNQLPLLNNVFKETLRLTPTVPNTMRYTAKDIELGGYHIPKNTGVMLPIIVNLHDPEIWGDDVEQFKPERWDSLPASNVSPYEFAPFIAGARQCIGHRFAQLEFKIVLGLLLTHFQFFEEPGYRPSKRQFITMRPNPNLLLRVKPIQMQK</sequence>
<dbReference type="SUPFAM" id="SSF48264">
    <property type="entry name" value="Cytochrome P450"/>
    <property type="match status" value="1"/>
</dbReference>
<organism evidence="8 9">
    <name type="scientific">Lichtheimia ornata</name>
    <dbReference type="NCBI Taxonomy" id="688661"/>
    <lineage>
        <taxon>Eukaryota</taxon>
        <taxon>Fungi</taxon>
        <taxon>Fungi incertae sedis</taxon>
        <taxon>Mucoromycota</taxon>
        <taxon>Mucoromycotina</taxon>
        <taxon>Mucoromycetes</taxon>
        <taxon>Mucorales</taxon>
        <taxon>Lichtheimiaceae</taxon>
        <taxon>Lichtheimia</taxon>
    </lineage>
</organism>
<dbReference type="GO" id="GO:0020037">
    <property type="term" value="F:heme binding"/>
    <property type="evidence" value="ECO:0007669"/>
    <property type="project" value="InterPro"/>
</dbReference>
<name>A0AAD7V3V6_9FUNG</name>
<evidence type="ECO:0000256" key="4">
    <source>
        <dbReference type="ARBA" id="ARBA00023002"/>
    </source>
</evidence>
<comment type="caution">
    <text evidence="8">The sequence shown here is derived from an EMBL/GenBank/DDBJ whole genome shotgun (WGS) entry which is preliminary data.</text>
</comment>
<protein>
    <recommendedName>
        <fullName evidence="10">Cytochrome p450</fullName>
    </recommendedName>
</protein>
<keyword evidence="3 7" id="KW-0479">Metal-binding</keyword>
<evidence type="ECO:0000256" key="3">
    <source>
        <dbReference type="ARBA" id="ARBA00022723"/>
    </source>
</evidence>
<evidence type="ECO:0000256" key="6">
    <source>
        <dbReference type="ARBA" id="ARBA00023033"/>
    </source>
</evidence>
<feature type="binding site" description="axial binding residue" evidence="7">
    <location>
        <position position="495"/>
    </location>
    <ligand>
        <name>heme</name>
        <dbReference type="ChEBI" id="CHEBI:30413"/>
    </ligand>
    <ligandPart>
        <name>Fe</name>
        <dbReference type="ChEBI" id="CHEBI:18248"/>
    </ligandPart>
</feature>
<dbReference type="Pfam" id="PF00067">
    <property type="entry name" value="p450"/>
    <property type="match status" value="1"/>
</dbReference>
<evidence type="ECO:0000313" key="9">
    <source>
        <dbReference type="Proteomes" id="UP001234581"/>
    </source>
</evidence>
<dbReference type="InterPro" id="IPR001128">
    <property type="entry name" value="Cyt_P450"/>
</dbReference>
<dbReference type="Proteomes" id="UP001234581">
    <property type="component" value="Unassembled WGS sequence"/>
</dbReference>
<dbReference type="Gene3D" id="1.10.630.10">
    <property type="entry name" value="Cytochrome P450"/>
    <property type="match status" value="1"/>
</dbReference>
<dbReference type="PRINTS" id="PR00463">
    <property type="entry name" value="EP450I"/>
</dbReference>
<dbReference type="InterPro" id="IPR002401">
    <property type="entry name" value="Cyt_P450_E_grp-I"/>
</dbReference>
<keyword evidence="2 7" id="KW-0349">Heme</keyword>
<dbReference type="GO" id="GO:0005506">
    <property type="term" value="F:iron ion binding"/>
    <property type="evidence" value="ECO:0007669"/>
    <property type="project" value="InterPro"/>
</dbReference>
<comment type="cofactor">
    <cofactor evidence="7">
        <name>heme</name>
        <dbReference type="ChEBI" id="CHEBI:30413"/>
    </cofactor>
</comment>